<dbReference type="PANTHER" id="PTHR48048:SF76">
    <property type="entry name" value="UDP-GLYCOSYLTRANSFERASE 708D1-LIKE"/>
    <property type="match status" value="1"/>
</dbReference>
<protein>
    <submittedName>
        <fullName evidence="5">Sugar phosphate/phosphate translocator</fullName>
    </submittedName>
</protein>
<dbReference type="InterPro" id="IPR050481">
    <property type="entry name" value="UDP-glycosyltransf_plant"/>
</dbReference>
<reference evidence="5" key="2">
    <citation type="submission" date="2023-04" db="EMBL/GenBank/DDBJ databases">
        <authorList>
            <person name="Bruccoleri R.E."/>
            <person name="Oakeley E.J."/>
            <person name="Faust A.-M."/>
            <person name="Dessus-Babus S."/>
            <person name="Altorfer M."/>
            <person name="Burckhardt D."/>
            <person name="Oertli M."/>
            <person name="Naumann U."/>
            <person name="Petersen F."/>
            <person name="Wong J."/>
        </authorList>
    </citation>
    <scope>NUCLEOTIDE SEQUENCE</scope>
    <source>
        <strain evidence="5">GSM-AAB239-AS_SAM_17_03QT</strain>
        <tissue evidence="5">Leaf</tissue>
    </source>
</reference>
<evidence type="ECO:0000256" key="4">
    <source>
        <dbReference type="SAM" id="Phobius"/>
    </source>
</evidence>
<keyword evidence="4" id="KW-0812">Transmembrane</keyword>
<dbReference type="Proteomes" id="UP001140949">
    <property type="component" value="Unassembled WGS sequence"/>
</dbReference>
<comment type="caution">
    <text evidence="5">The sequence shown here is derived from an EMBL/GenBank/DDBJ whole genome shotgun (WGS) entry which is preliminary data.</text>
</comment>
<dbReference type="SUPFAM" id="SSF53756">
    <property type="entry name" value="UDP-Glycosyltransferase/glycogen phosphorylase"/>
    <property type="match status" value="1"/>
</dbReference>
<reference evidence="5" key="1">
    <citation type="journal article" date="2023" name="GigaByte">
        <title>Genome assembly of the bearded iris, Iris pallida Lam.</title>
        <authorList>
            <person name="Bruccoleri R.E."/>
            <person name="Oakeley E.J."/>
            <person name="Faust A.M.E."/>
            <person name="Altorfer M."/>
            <person name="Dessus-Babus S."/>
            <person name="Burckhardt D."/>
            <person name="Oertli M."/>
            <person name="Naumann U."/>
            <person name="Petersen F."/>
            <person name="Wong J."/>
        </authorList>
    </citation>
    <scope>NUCLEOTIDE SEQUENCE</scope>
    <source>
        <strain evidence="5">GSM-AAB239-AS_SAM_17_03QT</strain>
    </source>
</reference>
<keyword evidence="4" id="KW-0472">Membrane</keyword>
<keyword evidence="2" id="KW-0328">Glycosyltransferase</keyword>
<evidence type="ECO:0000313" key="6">
    <source>
        <dbReference type="Proteomes" id="UP001140949"/>
    </source>
</evidence>
<evidence type="ECO:0000313" key="5">
    <source>
        <dbReference type="EMBL" id="KAJ6821728.1"/>
    </source>
</evidence>
<feature type="region of interest" description="Disordered" evidence="3">
    <location>
        <begin position="119"/>
        <end position="154"/>
    </location>
</feature>
<dbReference type="EMBL" id="JANAVB010024994">
    <property type="protein sequence ID" value="KAJ6821728.1"/>
    <property type="molecule type" value="Genomic_DNA"/>
</dbReference>
<proteinExistence type="inferred from homology"/>
<dbReference type="AlphaFoldDB" id="A0AAX6G048"/>
<name>A0AAX6G048_IRIPA</name>
<organism evidence="5 6">
    <name type="scientific">Iris pallida</name>
    <name type="common">Sweet iris</name>
    <dbReference type="NCBI Taxonomy" id="29817"/>
    <lineage>
        <taxon>Eukaryota</taxon>
        <taxon>Viridiplantae</taxon>
        <taxon>Streptophyta</taxon>
        <taxon>Embryophyta</taxon>
        <taxon>Tracheophyta</taxon>
        <taxon>Spermatophyta</taxon>
        <taxon>Magnoliopsida</taxon>
        <taxon>Liliopsida</taxon>
        <taxon>Asparagales</taxon>
        <taxon>Iridaceae</taxon>
        <taxon>Iridoideae</taxon>
        <taxon>Irideae</taxon>
        <taxon>Iris</taxon>
    </lineage>
</organism>
<keyword evidence="6" id="KW-1185">Reference proteome</keyword>
<dbReference type="Gene3D" id="3.40.50.2000">
    <property type="entry name" value="Glycogen Phosphorylase B"/>
    <property type="match status" value="1"/>
</dbReference>
<comment type="similarity">
    <text evidence="1">Belongs to the UDP-glycosyltransferase family.</text>
</comment>
<evidence type="ECO:0000256" key="3">
    <source>
        <dbReference type="SAM" id="MobiDB-lite"/>
    </source>
</evidence>
<dbReference type="PANTHER" id="PTHR48048">
    <property type="entry name" value="GLYCOSYLTRANSFERASE"/>
    <property type="match status" value="1"/>
</dbReference>
<dbReference type="GO" id="GO:0035251">
    <property type="term" value="F:UDP-glucosyltransferase activity"/>
    <property type="evidence" value="ECO:0007669"/>
    <property type="project" value="InterPro"/>
</dbReference>
<evidence type="ECO:0000256" key="2">
    <source>
        <dbReference type="ARBA" id="ARBA00022676"/>
    </source>
</evidence>
<gene>
    <name evidence="5" type="ORF">M6B38_390840</name>
</gene>
<accession>A0AAX6G048</accession>
<sequence>MAYAYIPIAKQLNIPCYILFISTALMLLVCAIFSRGRVSADGDGTIDIPGLCAILVTSLPSPLCDLNHQFIKKFVENGRILHEVDEILVPMFRALEPEVLVVLNDGRAAPELPPMVAIGPQRRFDQQKSPSSPPSPSPPPLVAWLDQQPIKSVL</sequence>
<feature type="transmembrane region" description="Helical" evidence="4">
    <location>
        <begin position="12"/>
        <end position="33"/>
    </location>
</feature>
<keyword evidence="2" id="KW-0808">Transferase</keyword>
<feature type="compositionally biased region" description="Pro residues" evidence="3">
    <location>
        <begin position="131"/>
        <end position="141"/>
    </location>
</feature>
<keyword evidence="4" id="KW-1133">Transmembrane helix</keyword>
<evidence type="ECO:0000256" key="1">
    <source>
        <dbReference type="ARBA" id="ARBA00009995"/>
    </source>
</evidence>